<protein>
    <recommendedName>
        <fullName evidence="2">Nucleotide-diphospho-sugar transferase domain-containing protein</fullName>
    </recommendedName>
</protein>
<gene>
    <name evidence="1" type="ORF">METZ01_LOCUS206704</name>
</gene>
<name>A0A382ESZ1_9ZZZZ</name>
<dbReference type="AlphaFoldDB" id="A0A382ESZ1"/>
<evidence type="ECO:0000313" key="1">
    <source>
        <dbReference type="EMBL" id="SVB53850.1"/>
    </source>
</evidence>
<evidence type="ECO:0008006" key="2">
    <source>
        <dbReference type="Google" id="ProtNLM"/>
    </source>
</evidence>
<accession>A0A382ESZ1</accession>
<sequence>MESTIIKKLSEFRRDVDLDFIKKTHVHYCTPCYAGQITEPYFRSWTKGHMMFTKYQIPYTLTTSANESLVSRARCHMVAYFMANPKATHMMFIDADINFDAVDILHMLQHDKDVICGAYPKKQLDWNSIKDAADKGLDVGTLKDCAADYALNPEWEYNKETDTRSLKIEDGLVKLKDAGTGFMIIKRSVIEKMIEAYPDLYFNNDLNFEEEFAKWTYLFFDTMHEEGTKRYLSEDYAFCRRWQKLGGDIWLDPLVKLDHVGHYTFNGNVSKMFYSASSEDSDIN</sequence>
<dbReference type="InterPro" id="IPR029044">
    <property type="entry name" value="Nucleotide-diphossugar_trans"/>
</dbReference>
<organism evidence="1">
    <name type="scientific">marine metagenome</name>
    <dbReference type="NCBI Taxonomy" id="408172"/>
    <lineage>
        <taxon>unclassified sequences</taxon>
        <taxon>metagenomes</taxon>
        <taxon>ecological metagenomes</taxon>
    </lineage>
</organism>
<reference evidence="1" key="1">
    <citation type="submission" date="2018-05" db="EMBL/GenBank/DDBJ databases">
        <authorList>
            <person name="Lanie J.A."/>
            <person name="Ng W.-L."/>
            <person name="Kazmierczak K.M."/>
            <person name="Andrzejewski T.M."/>
            <person name="Davidsen T.M."/>
            <person name="Wayne K.J."/>
            <person name="Tettelin H."/>
            <person name="Glass J.I."/>
            <person name="Rusch D."/>
            <person name="Podicherti R."/>
            <person name="Tsui H.-C.T."/>
            <person name="Winkler M.E."/>
        </authorList>
    </citation>
    <scope>NUCLEOTIDE SEQUENCE</scope>
</reference>
<dbReference type="Gene3D" id="3.90.550.40">
    <property type="match status" value="1"/>
</dbReference>
<dbReference type="EMBL" id="UINC01046176">
    <property type="protein sequence ID" value="SVB53850.1"/>
    <property type="molecule type" value="Genomic_DNA"/>
</dbReference>
<proteinExistence type="predicted"/>
<dbReference type="SUPFAM" id="SSF53448">
    <property type="entry name" value="Nucleotide-diphospho-sugar transferases"/>
    <property type="match status" value="1"/>
</dbReference>